<dbReference type="PROSITE" id="PS00211">
    <property type="entry name" value="ABC_TRANSPORTER_1"/>
    <property type="match status" value="1"/>
</dbReference>
<dbReference type="GO" id="GO:0005524">
    <property type="term" value="F:ATP binding"/>
    <property type="evidence" value="ECO:0007669"/>
    <property type="project" value="UniProtKB-KW"/>
</dbReference>
<name>A0A6J6B970_9ZZZZ</name>
<dbReference type="AlphaFoldDB" id="A0A6J6B970"/>
<evidence type="ECO:0000256" key="1">
    <source>
        <dbReference type="ARBA" id="ARBA00022741"/>
    </source>
</evidence>
<dbReference type="PANTHER" id="PTHR43790">
    <property type="entry name" value="CARBOHYDRATE TRANSPORT ATP-BINDING PROTEIN MG119-RELATED"/>
    <property type="match status" value="1"/>
</dbReference>
<feature type="domain" description="ABC transporter" evidence="3">
    <location>
        <begin position="24"/>
        <end position="267"/>
    </location>
</feature>
<accession>A0A6J6B970</accession>
<dbReference type="PANTHER" id="PTHR43790:SF8">
    <property type="entry name" value="SUGAR ABC TRANSPORTER ATP-BINDING PROTEIN"/>
    <property type="match status" value="1"/>
</dbReference>
<dbReference type="InterPro" id="IPR050107">
    <property type="entry name" value="ABC_carbohydrate_import_ATPase"/>
</dbReference>
<evidence type="ECO:0000256" key="2">
    <source>
        <dbReference type="ARBA" id="ARBA00022840"/>
    </source>
</evidence>
<reference evidence="4" key="1">
    <citation type="submission" date="2020-05" db="EMBL/GenBank/DDBJ databases">
        <authorList>
            <person name="Chiriac C."/>
            <person name="Salcher M."/>
            <person name="Ghai R."/>
            <person name="Kavagutti S V."/>
        </authorList>
    </citation>
    <scope>NUCLEOTIDE SEQUENCE</scope>
</reference>
<dbReference type="Gene3D" id="3.40.50.300">
    <property type="entry name" value="P-loop containing nucleotide triphosphate hydrolases"/>
    <property type="match status" value="1"/>
</dbReference>
<evidence type="ECO:0000259" key="3">
    <source>
        <dbReference type="PROSITE" id="PS50893"/>
    </source>
</evidence>
<dbReference type="InterPro" id="IPR017871">
    <property type="entry name" value="ABC_transporter-like_CS"/>
</dbReference>
<dbReference type="SUPFAM" id="SSF52540">
    <property type="entry name" value="P-loop containing nucleoside triphosphate hydrolases"/>
    <property type="match status" value="1"/>
</dbReference>
<dbReference type="PROSITE" id="PS50893">
    <property type="entry name" value="ABC_TRANSPORTER_2"/>
    <property type="match status" value="1"/>
</dbReference>
<dbReference type="EMBL" id="CAEZSJ010000034">
    <property type="protein sequence ID" value="CAB4535602.1"/>
    <property type="molecule type" value="Genomic_DNA"/>
</dbReference>
<protein>
    <submittedName>
        <fullName evidence="4">Unannotated protein</fullName>
    </submittedName>
</protein>
<dbReference type="CDD" id="cd03216">
    <property type="entry name" value="ABC_Carb_Monos_I"/>
    <property type="match status" value="1"/>
</dbReference>
<gene>
    <name evidence="4" type="ORF">UFOPK1425_00294</name>
</gene>
<evidence type="ECO:0000313" key="4">
    <source>
        <dbReference type="EMBL" id="CAB4535602.1"/>
    </source>
</evidence>
<dbReference type="SMART" id="SM00382">
    <property type="entry name" value="AAA"/>
    <property type="match status" value="1"/>
</dbReference>
<dbReference type="Pfam" id="PF00005">
    <property type="entry name" value="ABC_tran"/>
    <property type="match status" value="1"/>
</dbReference>
<dbReference type="InterPro" id="IPR003593">
    <property type="entry name" value="AAA+_ATPase"/>
</dbReference>
<dbReference type="GO" id="GO:0016887">
    <property type="term" value="F:ATP hydrolysis activity"/>
    <property type="evidence" value="ECO:0007669"/>
    <property type="project" value="InterPro"/>
</dbReference>
<dbReference type="InterPro" id="IPR003439">
    <property type="entry name" value="ABC_transporter-like_ATP-bd"/>
</dbReference>
<keyword evidence="2" id="KW-0067">ATP-binding</keyword>
<proteinExistence type="predicted"/>
<sequence>MGGITLALADQSGANTKTLSHPAIEAKDISHSFGAVKALVNANISVSAGEVKAIVGDNGAGKSTLLKILSGLVIPDNGQIFLDGEKVSFTSPVEALKSGIQTVYQDLALIDTMSATQNVFVGREELASNWFLKKLGIVNDRHMHQEAIKALSDLGIKIPSLNATVRSMSGGQRQCLAIARAMLFGHKVIILDEPTAALGVHESAQVLSVVDQLRSKGLAILIVSHNMQHVFKITDSITVMRLGVSVASRKTKDTNPEEIVGLITGAISG</sequence>
<keyword evidence="1" id="KW-0547">Nucleotide-binding</keyword>
<dbReference type="InterPro" id="IPR027417">
    <property type="entry name" value="P-loop_NTPase"/>
</dbReference>
<organism evidence="4">
    <name type="scientific">freshwater metagenome</name>
    <dbReference type="NCBI Taxonomy" id="449393"/>
    <lineage>
        <taxon>unclassified sequences</taxon>
        <taxon>metagenomes</taxon>
        <taxon>ecological metagenomes</taxon>
    </lineage>
</organism>